<dbReference type="GO" id="GO:0016491">
    <property type="term" value="F:oxidoreductase activity"/>
    <property type="evidence" value="ECO:0007669"/>
    <property type="project" value="InterPro"/>
</dbReference>
<dbReference type="SUPFAM" id="SSF63380">
    <property type="entry name" value="Riboflavin synthase domain-like"/>
    <property type="match status" value="1"/>
</dbReference>
<comment type="similarity">
    <text evidence="1">Belongs to the SIP oxidoreductase family.</text>
</comment>
<dbReference type="InterPro" id="IPR013113">
    <property type="entry name" value="SIP_FAD-bd"/>
</dbReference>
<dbReference type="InterPro" id="IPR017927">
    <property type="entry name" value="FAD-bd_FR_type"/>
</dbReference>
<dbReference type="CDD" id="cd06193">
    <property type="entry name" value="siderophore_interacting"/>
    <property type="match status" value="1"/>
</dbReference>
<dbReference type="Pfam" id="PF09981">
    <property type="entry name" value="DUF2218"/>
    <property type="match status" value="1"/>
</dbReference>
<protein>
    <submittedName>
        <fullName evidence="3">DUF2218 domain-containing protein</fullName>
    </submittedName>
</protein>
<feature type="domain" description="FAD-binding FR-type" evidence="2">
    <location>
        <begin position="106"/>
        <end position="230"/>
    </location>
</feature>
<dbReference type="PANTHER" id="PTHR30157">
    <property type="entry name" value="FERRIC REDUCTASE, NADPH-DEPENDENT"/>
    <property type="match status" value="1"/>
</dbReference>
<evidence type="ECO:0000313" key="3">
    <source>
        <dbReference type="EMBL" id="NEI71848.1"/>
    </source>
</evidence>
<dbReference type="InterPro" id="IPR017938">
    <property type="entry name" value="Riboflavin_synthase-like_b-brl"/>
</dbReference>
<dbReference type="EMBL" id="WUEY01000009">
    <property type="protein sequence ID" value="NEI71848.1"/>
    <property type="molecule type" value="Genomic_DNA"/>
</dbReference>
<accession>A0A6L9UBG1</accession>
<reference evidence="3 4" key="1">
    <citation type="submission" date="2019-12" db="EMBL/GenBank/DDBJ databases">
        <title>Rhizobium genotypes associated with high levels of biological nitrogen fixation by grain legumes in a temperate-maritime cropping system.</title>
        <authorList>
            <person name="Maluk M."/>
            <person name="Francesc Ferrando Molina F."/>
            <person name="Lopez Del Egido L."/>
            <person name="Lafos M."/>
            <person name="Langarica-Fuentes A."/>
            <person name="Gebre Yohannes G."/>
            <person name="Young M.W."/>
            <person name="Martin P."/>
            <person name="Gantlett R."/>
            <person name="Kenicer G."/>
            <person name="Hawes C."/>
            <person name="Begg G.S."/>
            <person name="Quilliam R.S."/>
            <person name="Squire G.R."/>
            <person name="Poole P.S."/>
            <person name="Young P.W."/>
            <person name="Iannetta P.M."/>
            <person name="James E.K."/>
        </authorList>
    </citation>
    <scope>NUCLEOTIDE SEQUENCE [LARGE SCALE GENOMIC DNA]</scope>
    <source>
        <strain evidence="3 4">JHI1118</strain>
    </source>
</reference>
<dbReference type="PROSITE" id="PS51384">
    <property type="entry name" value="FAD_FR"/>
    <property type="match status" value="1"/>
</dbReference>
<dbReference type="RefSeq" id="WP_163988586.1">
    <property type="nucleotide sequence ID" value="NZ_WUEY01000009.1"/>
</dbReference>
<dbReference type="Gene3D" id="3.40.50.80">
    <property type="entry name" value="Nucleotide-binding domain of ferredoxin-NADP reductase (FNR) module"/>
    <property type="match status" value="1"/>
</dbReference>
<dbReference type="Proteomes" id="UP000483035">
    <property type="component" value="Unassembled WGS sequence"/>
</dbReference>
<sequence length="350" mass="38182">MMHARDFTASGVATHKDAGQLLDQFCARFAEHVTITRSAAGARLETVIGSADIAVSNDRLDIRLRCPTAAMLFTVRSMVAENLFELSTGNTLDLNWADGPQPSAIPNFREISVIDAYNITPHMRRVVVATDDARHFVEGGMHVRLLIPPKGREPVWPHTEPDGRIHWPKGEDELTLRAYTIRSIDLARGTMNIDFVVHEGDNIPGATWAMTAQPGDRAGLIGPGGGGVPAARKLILAGDETALPAIARIAAAMPAQADLRIFLEVADRREEQTLVSSASMDVTWLHRNGTAPGASDALERILRDIVPAADPQTYVWAACEQRQARAIRAFVKSELARDPATFSVAAYWQR</sequence>
<name>A0A6L9UBG1_9HYPH</name>
<evidence type="ECO:0000313" key="4">
    <source>
        <dbReference type="Proteomes" id="UP000483035"/>
    </source>
</evidence>
<dbReference type="Pfam" id="PF08021">
    <property type="entry name" value="FAD_binding_9"/>
    <property type="match status" value="1"/>
</dbReference>
<dbReference type="InterPro" id="IPR039261">
    <property type="entry name" value="FNR_nucleotide-bd"/>
</dbReference>
<dbReference type="InterPro" id="IPR039374">
    <property type="entry name" value="SIP_fam"/>
</dbReference>
<evidence type="ECO:0000256" key="1">
    <source>
        <dbReference type="ARBA" id="ARBA00035644"/>
    </source>
</evidence>
<dbReference type="Gene3D" id="3.30.310.50">
    <property type="entry name" value="Alpha-D-phosphohexomutase, C-terminal domain"/>
    <property type="match status" value="1"/>
</dbReference>
<evidence type="ECO:0000259" key="2">
    <source>
        <dbReference type="PROSITE" id="PS51384"/>
    </source>
</evidence>
<dbReference type="InterPro" id="IPR014543">
    <property type="entry name" value="UCP028291"/>
</dbReference>
<dbReference type="PANTHER" id="PTHR30157:SF0">
    <property type="entry name" value="NADPH-DEPENDENT FERRIC-CHELATE REDUCTASE"/>
    <property type="match status" value="1"/>
</dbReference>
<comment type="caution">
    <text evidence="3">The sequence shown here is derived from an EMBL/GenBank/DDBJ whole genome shotgun (WGS) entry which is preliminary data.</text>
</comment>
<dbReference type="Pfam" id="PF04954">
    <property type="entry name" value="SIP"/>
    <property type="match status" value="1"/>
</dbReference>
<gene>
    <name evidence="3" type="ORF">GR212_19880</name>
</gene>
<dbReference type="Gene3D" id="2.40.30.10">
    <property type="entry name" value="Translation factors"/>
    <property type="match status" value="1"/>
</dbReference>
<organism evidence="3 4">
    <name type="scientific">Rhizobium lusitanum</name>
    <dbReference type="NCBI Taxonomy" id="293958"/>
    <lineage>
        <taxon>Bacteria</taxon>
        <taxon>Pseudomonadati</taxon>
        <taxon>Pseudomonadota</taxon>
        <taxon>Alphaproteobacteria</taxon>
        <taxon>Hyphomicrobiales</taxon>
        <taxon>Rhizobiaceae</taxon>
        <taxon>Rhizobium/Agrobacterium group</taxon>
        <taxon>Rhizobium</taxon>
    </lineage>
</organism>
<dbReference type="InterPro" id="IPR007037">
    <property type="entry name" value="SIP_rossman_dom"/>
</dbReference>
<dbReference type="AlphaFoldDB" id="A0A6L9UBG1"/>
<proteinExistence type="inferred from homology"/>